<dbReference type="Proteomes" id="UP001062165">
    <property type="component" value="Chromosome"/>
</dbReference>
<reference evidence="1" key="1">
    <citation type="submission" date="2022-10" db="EMBL/GenBank/DDBJ databases">
        <title>Comparative genomics and taxonomic characterization of three novel marine species of genus Reichenbachiella exhibiting antioxidant and polysaccharide degradation activities.</title>
        <authorList>
            <person name="Muhammad N."/>
            <person name="Lee Y.-J."/>
            <person name="Ko J."/>
            <person name="Kim S.-G."/>
        </authorList>
    </citation>
    <scope>NUCLEOTIDE SEQUENCE</scope>
    <source>
        <strain evidence="1">Wsw4-B4</strain>
    </source>
</reference>
<evidence type="ECO:0000313" key="2">
    <source>
        <dbReference type="Proteomes" id="UP001062165"/>
    </source>
</evidence>
<proteinExistence type="predicted"/>
<accession>A0ABY6D004</accession>
<protein>
    <recommendedName>
        <fullName evidence="3">DUF4304 domain-containing protein</fullName>
    </recommendedName>
</protein>
<evidence type="ECO:0000313" key="1">
    <source>
        <dbReference type="EMBL" id="UXX79491.1"/>
    </source>
</evidence>
<gene>
    <name evidence="1" type="ORF">N7E81_19270</name>
</gene>
<dbReference type="EMBL" id="CP106735">
    <property type="protein sequence ID" value="UXX79491.1"/>
    <property type="molecule type" value="Genomic_DNA"/>
</dbReference>
<evidence type="ECO:0008006" key="3">
    <source>
        <dbReference type="Google" id="ProtNLM"/>
    </source>
</evidence>
<name>A0ABY6D004_9BACT</name>
<organism evidence="1 2">
    <name type="scientific">Reichenbachiella carrageenanivorans</name>
    <dbReference type="NCBI Taxonomy" id="2979869"/>
    <lineage>
        <taxon>Bacteria</taxon>
        <taxon>Pseudomonadati</taxon>
        <taxon>Bacteroidota</taxon>
        <taxon>Cytophagia</taxon>
        <taxon>Cytophagales</taxon>
        <taxon>Reichenbachiellaceae</taxon>
        <taxon>Reichenbachiella</taxon>
    </lineage>
</organism>
<sequence length="254" mass="29952">MSNSYETFIELVAPFFEHNGFQYYTPKGVMWNAELMTKEWRKNRNWKSQADLQTPGYEWYSYDVRFDSFESGIFLKEGNHFTQYIKLQPSTKKTTVLIFGIDVPVINDFLNRLTDKVGKIERKFAPFSTVYIDTHYGFPSESTIGDWYLGYSSQKKSNESYDKLKAHYEGLVSAFFEQTNSIQGLCIWLKEIDYYGFDKKISNSKEEKLLIDLYLNYPNLGEIKSKIGQSRNEQIKDNLKKLLRNGTDFLEKYR</sequence>
<keyword evidence="2" id="KW-1185">Reference proteome</keyword>
<dbReference type="RefSeq" id="WP_263051224.1">
    <property type="nucleotide sequence ID" value="NZ_CP106735.1"/>
</dbReference>